<protein>
    <submittedName>
        <fullName evidence="1">Uncharacterized protein</fullName>
    </submittedName>
</protein>
<gene>
    <name evidence="1" type="ORF">VRU48_19150</name>
</gene>
<comment type="caution">
    <text evidence="1">The sequence shown here is derived from an EMBL/GenBank/DDBJ whole genome shotgun (WGS) entry which is preliminary data.</text>
</comment>
<sequence>MGKDQWKYELHIGFSDEPLYREGVRMYFDNLRDALRKLSLIPDYVYKTALSAGPYLARKIDRVQLVSIGEQRLMLEAKLVIPDSDQPAILPGIYYHFPEGTSDIGKESGIDFSTFRGYDAENRSLLTSYLVTENTETFKAILAIRDLREEASERFSQEKCCCRSTVLQLFGNGENRSRDILQHPYIEEFYYRDCNDAVRDLLALNYDYLNEYLAWEQDLPDFYSRAGIRLNGSDIIELLAVREGKKRMAFDEPLPPGAYLNVRGNPENYGLTLPFSLLESMTKMTTVYRTGTYNREQFTMEKVPELDNIIAVQPIPAKAPVKRNVPKIKRSKGKGL</sequence>
<dbReference type="EMBL" id="JAZDQT010000004">
    <property type="protein sequence ID" value="MEE1947252.1"/>
    <property type="molecule type" value="Genomic_DNA"/>
</dbReference>
<reference evidence="1 2" key="1">
    <citation type="submission" date="2024-01" db="EMBL/GenBank/DDBJ databases">
        <title>Pedobacter sp. nov., isolated from fresh soil.</title>
        <authorList>
            <person name="Le N.T.T."/>
        </authorList>
    </citation>
    <scope>NUCLEOTIDE SEQUENCE [LARGE SCALE GENOMIC DNA]</scope>
    <source>
        <strain evidence="1 2">KR3-3</strain>
    </source>
</reference>
<accession>A0ABU7ICQ2</accession>
<dbReference type="Proteomes" id="UP001336835">
    <property type="component" value="Unassembled WGS sequence"/>
</dbReference>
<proteinExistence type="predicted"/>
<dbReference type="RefSeq" id="WP_330109540.1">
    <property type="nucleotide sequence ID" value="NZ_JAZDQT010000004.1"/>
</dbReference>
<evidence type="ECO:0000313" key="1">
    <source>
        <dbReference type="EMBL" id="MEE1947252.1"/>
    </source>
</evidence>
<evidence type="ECO:0000313" key="2">
    <source>
        <dbReference type="Proteomes" id="UP001336835"/>
    </source>
</evidence>
<organism evidence="1 2">
    <name type="scientific">Pedobacter albus</name>
    <dbReference type="NCBI Taxonomy" id="3113905"/>
    <lineage>
        <taxon>Bacteria</taxon>
        <taxon>Pseudomonadati</taxon>
        <taxon>Bacteroidota</taxon>
        <taxon>Sphingobacteriia</taxon>
        <taxon>Sphingobacteriales</taxon>
        <taxon>Sphingobacteriaceae</taxon>
        <taxon>Pedobacter</taxon>
    </lineage>
</organism>
<keyword evidence="2" id="KW-1185">Reference proteome</keyword>
<name>A0ABU7ICQ2_9SPHI</name>